<dbReference type="HOGENOM" id="CLU_1083168_0_0_1"/>
<dbReference type="PROSITE" id="PS50104">
    <property type="entry name" value="TIR"/>
    <property type="match status" value="1"/>
</dbReference>
<dbReference type="InterPro" id="IPR035897">
    <property type="entry name" value="Toll_tir_struct_dom_sf"/>
</dbReference>
<dbReference type="SUPFAM" id="SSF52200">
    <property type="entry name" value="Toll/Interleukin receptor TIR domain"/>
    <property type="match status" value="1"/>
</dbReference>
<evidence type="ECO:0000313" key="5">
    <source>
        <dbReference type="Proteomes" id="UP000032141"/>
    </source>
</evidence>
<dbReference type="PANTHER" id="PTHR32009:SF115">
    <property type="entry name" value="RPP1-LIKE DISEASE RESISTANCE PROTEIN-RELATED"/>
    <property type="match status" value="1"/>
</dbReference>
<evidence type="ECO:0000259" key="3">
    <source>
        <dbReference type="PROSITE" id="PS50104"/>
    </source>
</evidence>
<organism evidence="4 5">
    <name type="scientific">Brassica oleracea var. oleracea</name>
    <dbReference type="NCBI Taxonomy" id="109376"/>
    <lineage>
        <taxon>Eukaryota</taxon>
        <taxon>Viridiplantae</taxon>
        <taxon>Streptophyta</taxon>
        <taxon>Embryophyta</taxon>
        <taxon>Tracheophyta</taxon>
        <taxon>Spermatophyta</taxon>
        <taxon>Magnoliopsida</taxon>
        <taxon>eudicotyledons</taxon>
        <taxon>Gunneridae</taxon>
        <taxon>Pentapetalae</taxon>
        <taxon>rosids</taxon>
        <taxon>malvids</taxon>
        <taxon>Brassicales</taxon>
        <taxon>Brassicaceae</taxon>
        <taxon>Brassiceae</taxon>
        <taxon>Brassica</taxon>
    </lineage>
</organism>
<dbReference type="GO" id="GO:0007165">
    <property type="term" value="P:signal transduction"/>
    <property type="evidence" value="ECO:0007669"/>
    <property type="project" value="InterPro"/>
</dbReference>
<dbReference type="EnsemblPlants" id="Bo9g158610.1">
    <property type="protein sequence ID" value="Bo9g158610.1"/>
    <property type="gene ID" value="Bo9g158610"/>
</dbReference>
<dbReference type="Pfam" id="PF01582">
    <property type="entry name" value="TIR"/>
    <property type="match status" value="1"/>
</dbReference>
<evidence type="ECO:0000256" key="2">
    <source>
        <dbReference type="SAM" id="MobiDB-lite"/>
    </source>
</evidence>
<dbReference type="Proteomes" id="UP000032141">
    <property type="component" value="Chromosome C9"/>
</dbReference>
<feature type="compositionally biased region" description="Basic and acidic residues" evidence="2">
    <location>
        <begin position="214"/>
        <end position="229"/>
    </location>
</feature>
<dbReference type="Gene3D" id="3.40.50.10140">
    <property type="entry name" value="Toll/interleukin-1 receptor homology (TIR) domain"/>
    <property type="match status" value="1"/>
</dbReference>
<evidence type="ECO:0000313" key="4">
    <source>
        <dbReference type="EnsemblPlants" id="Bo9g158610.1"/>
    </source>
</evidence>
<dbReference type="FunFam" id="3.40.50.10140:FF:000007">
    <property type="entry name" value="Disease resistance protein (TIR-NBS-LRR class)"/>
    <property type="match status" value="1"/>
</dbReference>
<name>A0A0D3EEK8_BRAOL</name>
<dbReference type="STRING" id="109376.A0A0D3EEK8"/>
<feature type="compositionally biased region" description="Basic and acidic residues" evidence="2">
    <location>
        <begin position="188"/>
        <end position="203"/>
    </location>
</feature>
<dbReference type="InterPro" id="IPR000157">
    <property type="entry name" value="TIR_dom"/>
</dbReference>
<feature type="domain" description="TIR" evidence="3">
    <location>
        <begin position="32"/>
        <end position="195"/>
    </location>
</feature>
<keyword evidence="5" id="KW-1185">Reference proteome</keyword>
<feature type="compositionally biased region" description="Polar residues" evidence="2">
    <location>
        <begin position="248"/>
        <end position="257"/>
    </location>
</feature>
<dbReference type="Gramene" id="Bo9g158610.1">
    <property type="protein sequence ID" value="Bo9g158610.1"/>
    <property type="gene ID" value="Bo9g158610"/>
</dbReference>
<feature type="region of interest" description="Disordered" evidence="2">
    <location>
        <begin position="178"/>
        <end position="257"/>
    </location>
</feature>
<dbReference type="SMART" id="SM00255">
    <property type="entry name" value="TIR"/>
    <property type="match status" value="1"/>
</dbReference>
<reference evidence="4" key="2">
    <citation type="submission" date="2015-03" db="UniProtKB">
        <authorList>
            <consortium name="EnsemblPlants"/>
        </authorList>
    </citation>
    <scope>IDENTIFICATION</scope>
</reference>
<proteinExistence type="predicted"/>
<evidence type="ECO:0000256" key="1">
    <source>
        <dbReference type="ARBA" id="ARBA00023027"/>
    </source>
</evidence>
<reference evidence="4 5" key="1">
    <citation type="journal article" date="2014" name="Genome Biol.">
        <title>Transcriptome and methylome profiling reveals relics of genome dominance in the mesopolyploid Brassica oleracea.</title>
        <authorList>
            <person name="Parkin I.A."/>
            <person name="Koh C."/>
            <person name="Tang H."/>
            <person name="Robinson S.J."/>
            <person name="Kagale S."/>
            <person name="Clarke W.E."/>
            <person name="Town C.D."/>
            <person name="Nixon J."/>
            <person name="Krishnakumar V."/>
            <person name="Bidwell S.L."/>
            <person name="Denoeud F."/>
            <person name="Belcram H."/>
            <person name="Links M.G."/>
            <person name="Just J."/>
            <person name="Clarke C."/>
            <person name="Bender T."/>
            <person name="Huebert T."/>
            <person name="Mason A.S."/>
            <person name="Pires J.C."/>
            <person name="Barker G."/>
            <person name="Moore J."/>
            <person name="Walley P.G."/>
            <person name="Manoli S."/>
            <person name="Batley J."/>
            <person name="Edwards D."/>
            <person name="Nelson M.N."/>
            <person name="Wang X."/>
            <person name="Paterson A.H."/>
            <person name="King G."/>
            <person name="Bancroft I."/>
            <person name="Chalhoub B."/>
            <person name="Sharpe A.G."/>
        </authorList>
    </citation>
    <scope>NUCLEOTIDE SEQUENCE</scope>
    <source>
        <strain evidence="4 5">cv. TO1000</strain>
    </source>
</reference>
<accession>A0A0D3EEK8</accession>
<sequence>MFVAGIVDSILGELSNKSILGASRTKQLRANNSLLLLLLHHRQQHINTAMTSSQASQGIKTFIDNGIMRSESINSELVKAIRESRISVVILSENYASSSWCLDELQLIIDCRVSLGQTLMPVFYNVEPSDVRNQTGDFGKAFEKVFNGKKKVEKERWRQALTQVAAIAGEHSVSCFSDHIPAQKNRHPARDRTRSPRPNRDDPIPEQLAAETPPARDRPHPRPDRRQQASDHISSKFHPFSGGPVLNPLQNKGINII</sequence>
<dbReference type="PANTHER" id="PTHR32009">
    <property type="entry name" value="TMV RESISTANCE PROTEIN N-LIKE"/>
    <property type="match status" value="1"/>
</dbReference>
<keyword evidence="1" id="KW-0520">NAD</keyword>
<dbReference type="AlphaFoldDB" id="A0A0D3EEK8"/>
<protein>
    <recommendedName>
        <fullName evidence="3">TIR domain-containing protein</fullName>
    </recommendedName>
</protein>